<organism evidence="1 2">
    <name type="scientific">Coptis chinensis</name>
    <dbReference type="NCBI Taxonomy" id="261450"/>
    <lineage>
        <taxon>Eukaryota</taxon>
        <taxon>Viridiplantae</taxon>
        <taxon>Streptophyta</taxon>
        <taxon>Embryophyta</taxon>
        <taxon>Tracheophyta</taxon>
        <taxon>Spermatophyta</taxon>
        <taxon>Magnoliopsida</taxon>
        <taxon>Ranunculales</taxon>
        <taxon>Ranunculaceae</taxon>
        <taxon>Coptidoideae</taxon>
        <taxon>Coptis</taxon>
    </lineage>
</organism>
<name>A0A835HDC2_9MAGN</name>
<dbReference type="Proteomes" id="UP000631114">
    <property type="component" value="Unassembled WGS sequence"/>
</dbReference>
<dbReference type="EMBL" id="JADFTS010000008">
    <property type="protein sequence ID" value="KAF9594793.1"/>
    <property type="molecule type" value="Genomic_DNA"/>
</dbReference>
<keyword evidence="2" id="KW-1185">Reference proteome</keyword>
<dbReference type="PANTHER" id="PTHR32278">
    <property type="entry name" value="F-BOX DOMAIN-CONTAINING PROTEIN"/>
    <property type="match status" value="1"/>
</dbReference>
<gene>
    <name evidence="1" type="ORF">IFM89_034776</name>
</gene>
<dbReference type="InterPro" id="IPR025886">
    <property type="entry name" value="PP2-like"/>
</dbReference>
<reference evidence="1 2" key="1">
    <citation type="submission" date="2020-10" db="EMBL/GenBank/DDBJ databases">
        <title>The Coptis chinensis genome and diversification of protoberbering-type alkaloids.</title>
        <authorList>
            <person name="Wang B."/>
            <person name="Shu S."/>
            <person name="Song C."/>
            <person name="Liu Y."/>
        </authorList>
    </citation>
    <scope>NUCLEOTIDE SEQUENCE [LARGE SCALE GENOMIC DNA]</scope>
    <source>
        <strain evidence="1">HL-2020</strain>
        <tissue evidence="1">Leaf</tissue>
    </source>
</reference>
<dbReference type="Pfam" id="PF14299">
    <property type="entry name" value="PP2"/>
    <property type="match status" value="2"/>
</dbReference>
<dbReference type="PANTHER" id="PTHR32278:SF111">
    <property type="entry name" value="F-BOX PROTEIN PP2-B12-RELATED"/>
    <property type="match status" value="1"/>
</dbReference>
<proteinExistence type="predicted"/>
<evidence type="ECO:0000313" key="1">
    <source>
        <dbReference type="EMBL" id="KAF9594793.1"/>
    </source>
</evidence>
<protein>
    <submittedName>
        <fullName evidence="1">Uncharacterized protein</fullName>
    </submittedName>
</protein>
<accession>A0A835HDC2</accession>
<dbReference type="OrthoDB" id="1918565at2759"/>
<sequence>MSGKKCFMIGEKELKITWSDTPQYWKWIPLPDSRFATFLCFRFYLFKYLRSDNTTGHTYDTSWADTRFGHVLTPALSSATRYEGQFPSERRDGWLEIELGDFYNEQGEDGVVEMSLQEVKAGYWKAELIVEGIEVRPKGIST</sequence>
<evidence type="ECO:0000313" key="2">
    <source>
        <dbReference type="Proteomes" id="UP000631114"/>
    </source>
</evidence>
<dbReference type="AlphaFoldDB" id="A0A835HDC2"/>
<comment type="caution">
    <text evidence="1">The sequence shown here is derived from an EMBL/GenBank/DDBJ whole genome shotgun (WGS) entry which is preliminary data.</text>
</comment>